<name>A0ABV6TEV6_9ACTN</name>
<proteinExistence type="predicted"/>
<dbReference type="EMBL" id="JBHMQV010000009">
    <property type="protein sequence ID" value="MFC0843751.1"/>
    <property type="molecule type" value="Genomic_DNA"/>
</dbReference>
<dbReference type="Proteomes" id="UP001589887">
    <property type="component" value="Unassembled WGS sequence"/>
</dbReference>
<accession>A0ABV6TEV6</accession>
<organism evidence="1 2">
    <name type="scientific">Streptomyces noboritoensis</name>
    <dbReference type="NCBI Taxonomy" id="67337"/>
    <lineage>
        <taxon>Bacteria</taxon>
        <taxon>Bacillati</taxon>
        <taxon>Actinomycetota</taxon>
        <taxon>Actinomycetes</taxon>
        <taxon>Kitasatosporales</taxon>
        <taxon>Streptomycetaceae</taxon>
        <taxon>Streptomyces</taxon>
    </lineage>
</organism>
<sequence length="371" mass="39945">MTGRPPLTGRAHRWLVPVLTAALLAGGGVVAETASARAAVTAADDGAAEQPSPVRSAAAQAARDRVLKMAMSNLPSEIRTSAWLALRSSHGDEAITQWLAPGGGFDLAMQRLKETRSRNRAFCERVARTHTATFAPEVHAAAERAVKGSDADRAAFVKSGYAEAQKRDRAVREADAEHRRDVAAKDREFVRNVAERDPGENVRVAAQWALRPSATDADVAEFFGYGWASGASLDLEGYRLRSAEAETVRHYTLSRLVEKAVAAEAALKDAADAAQARIEAEAAWKAVADHSDAARHRWLADQEAARAQAESWRDIAKAAADSADSLWKHIAEPAGANQDSWAREQADAAGTAAFWKDMYDRAQDGESRVKG</sequence>
<reference evidence="1 2" key="1">
    <citation type="submission" date="2024-09" db="EMBL/GenBank/DDBJ databases">
        <authorList>
            <person name="Sun Q."/>
            <person name="Mori K."/>
        </authorList>
    </citation>
    <scope>NUCLEOTIDE SEQUENCE [LARGE SCALE GENOMIC DNA]</scope>
    <source>
        <strain evidence="1 2">JCM 4557</strain>
    </source>
</reference>
<evidence type="ECO:0000313" key="2">
    <source>
        <dbReference type="Proteomes" id="UP001589887"/>
    </source>
</evidence>
<evidence type="ECO:0000313" key="1">
    <source>
        <dbReference type="EMBL" id="MFC0843751.1"/>
    </source>
</evidence>
<dbReference type="RefSeq" id="WP_394317456.1">
    <property type="nucleotide sequence ID" value="NZ_JBHMQV010000009.1"/>
</dbReference>
<gene>
    <name evidence="1" type="ORF">ACFH04_08475</name>
</gene>
<protein>
    <submittedName>
        <fullName evidence="1">Uncharacterized protein</fullName>
    </submittedName>
</protein>
<comment type="caution">
    <text evidence="1">The sequence shown here is derived from an EMBL/GenBank/DDBJ whole genome shotgun (WGS) entry which is preliminary data.</text>
</comment>
<keyword evidence="2" id="KW-1185">Reference proteome</keyword>